<comment type="subcellular location">
    <subcellularLocation>
        <location evidence="1">Membrane</location>
        <topology evidence="1">Multi-pass membrane protein</topology>
    </subcellularLocation>
</comment>
<dbReference type="Gene3D" id="1.10.287.70">
    <property type="match status" value="1"/>
</dbReference>
<evidence type="ECO:0000256" key="11">
    <source>
        <dbReference type="SAM" id="Phobius"/>
    </source>
</evidence>
<keyword evidence="14" id="KW-1185">Reference proteome</keyword>
<sequence length="286" mass="32838">MARKCKDILMYTDVEPREKRGNDSLRVVVPWKTGYTEFVSFKPDGCVINGFSVQVFLHAAVRAMQQNSSFLRYQFVVYGDGNKTMRYNEMLQMLTQKKVDMVVADLTITKERLENVSFTVPYMATQLAMDTFKFNYGNDEALWDFTKPFSSYLWITLLMSLLVTGAALYFLEDKNPDLFAASTFLIWRSSWNTHPSGFSSDAPQENPHINPQSDGPVLIYDEAYLLQQHVGVPIYDEAYLLQQHVGVPIYDEASRIRRLKNAFWLVLLPNLIGAFVSIFGMEVNKI</sequence>
<evidence type="ECO:0000256" key="9">
    <source>
        <dbReference type="ARBA" id="ARBA00023286"/>
    </source>
</evidence>
<evidence type="ECO:0000259" key="12">
    <source>
        <dbReference type="Pfam" id="PF10613"/>
    </source>
</evidence>
<dbReference type="GO" id="GO:0015276">
    <property type="term" value="F:ligand-gated monoatomic ion channel activity"/>
    <property type="evidence" value="ECO:0007669"/>
    <property type="project" value="InterPro"/>
</dbReference>
<protein>
    <recommendedName>
        <fullName evidence="12">Ionotropic glutamate receptor L-glutamate and glycine-binding domain-containing protein</fullName>
    </recommendedName>
</protein>
<feature type="transmembrane region" description="Helical" evidence="11">
    <location>
        <begin position="152"/>
        <end position="171"/>
    </location>
</feature>
<dbReference type="Proteomes" id="UP000825935">
    <property type="component" value="Chromosome 23"/>
</dbReference>
<evidence type="ECO:0000313" key="14">
    <source>
        <dbReference type="Proteomes" id="UP000825935"/>
    </source>
</evidence>
<name>A0A8T2RYA6_CERRI</name>
<dbReference type="Pfam" id="PF10613">
    <property type="entry name" value="Lig_chan-Glu_bd"/>
    <property type="match status" value="1"/>
</dbReference>
<keyword evidence="2" id="KW-0813">Transport</keyword>
<accession>A0A8T2RYA6</accession>
<feature type="domain" description="Ionotropic glutamate receptor L-glutamate and glycine-binding" evidence="12">
    <location>
        <begin position="73"/>
        <end position="128"/>
    </location>
</feature>
<evidence type="ECO:0000256" key="1">
    <source>
        <dbReference type="ARBA" id="ARBA00004141"/>
    </source>
</evidence>
<evidence type="ECO:0000256" key="5">
    <source>
        <dbReference type="ARBA" id="ARBA00023065"/>
    </source>
</evidence>
<evidence type="ECO:0000256" key="7">
    <source>
        <dbReference type="ARBA" id="ARBA00023170"/>
    </source>
</evidence>
<gene>
    <name evidence="13" type="ORF">KP509_23G024000</name>
</gene>
<keyword evidence="10" id="KW-0407">Ion channel</keyword>
<keyword evidence="9" id="KW-1071">Ligand-gated ion channel</keyword>
<evidence type="ECO:0000256" key="6">
    <source>
        <dbReference type="ARBA" id="ARBA00023136"/>
    </source>
</evidence>
<reference evidence="13 14" key="1">
    <citation type="submission" date="2021-08" db="EMBL/GenBank/DDBJ databases">
        <title>WGS assembly of Ceratopteris richardii.</title>
        <authorList>
            <person name="Marchant D.B."/>
            <person name="Chen G."/>
            <person name="Jenkins J."/>
            <person name="Shu S."/>
            <person name="Leebens-Mack J."/>
            <person name="Grimwood J."/>
            <person name="Schmutz J."/>
            <person name="Soltis P."/>
            <person name="Soltis D."/>
            <person name="Chen Z.-H."/>
        </authorList>
    </citation>
    <scope>NUCLEOTIDE SEQUENCE [LARGE SCALE GENOMIC DNA]</scope>
    <source>
        <strain evidence="13">Whitten #5841</strain>
        <tissue evidence="13">Leaf</tissue>
    </source>
</reference>
<evidence type="ECO:0000256" key="8">
    <source>
        <dbReference type="ARBA" id="ARBA00023180"/>
    </source>
</evidence>
<keyword evidence="5" id="KW-0406">Ion transport</keyword>
<dbReference type="EMBL" id="CM035428">
    <property type="protein sequence ID" value="KAH7301400.1"/>
    <property type="molecule type" value="Genomic_DNA"/>
</dbReference>
<dbReference type="SUPFAM" id="SSF53850">
    <property type="entry name" value="Periplasmic binding protein-like II"/>
    <property type="match status" value="1"/>
</dbReference>
<comment type="caution">
    <text evidence="13">The sequence shown here is derived from an EMBL/GenBank/DDBJ whole genome shotgun (WGS) entry which is preliminary data.</text>
</comment>
<dbReference type="InterPro" id="IPR019594">
    <property type="entry name" value="Glu/Gly-bd"/>
</dbReference>
<keyword evidence="6 11" id="KW-0472">Membrane</keyword>
<dbReference type="Gene3D" id="3.40.190.10">
    <property type="entry name" value="Periplasmic binding protein-like II"/>
    <property type="match status" value="1"/>
</dbReference>
<proteinExistence type="predicted"/>
<keyword evidence="3 11" id="KW-0812">Transmembrane</keyword>
<dbReference type="InterPro" id="IPR015683">
    <property type="entry name" value="Ionotropic_Glu_rcpt"/>
</dbReference>
<evidence type="ECO:0000256" key="4">
    <source>
        <dbReference type="ARBA" id="ARBA00022989"/>
    </source>
</evidence>
<keyword evidence="7" id="KW-0675">Receptor</keyword>
<organism evidence="13 14">
    <name type="scientific">Ceratopteris richardii</name>
    <name type="common">Triangle waterfern</name>
    <dbReference type="NCBI Taxonomy" id="49495"/>
    <lineage>
        <taxon>Eukaryota</taxon>
        <taxon>Viridiplantae</taxon>
        <taxon>Streptophyta</taxon>
        <taxon>Embryophyta</taxon>
        <taxon>Tracheophyta</taxon>
        <taxon>Polypodiopsida</taxon>
        <taxon>Polypodiidae</taxon>
        <taxon>Polypodiales</taxon>
        <taxon>Pteridineae</taxon>
        <taxon>Pteridaceae</taxon>
        <taxon>Parkerioideae</taxon>
        <taxon>Ceratopteris</taxon>
    </lineage>
</organism>
<dbReference type="OrthoDB" id="5984008at2759"/>
<evidence type="ECO:0000313" key="13">
    <source>
        <dbReference type="EMBL" id="KAH7301400.1"/>
    </source>
</evidence>
<dbReference type="AlphaFoldDB" id="A0A8T2RYA6"/>
<evidence type="ECO:0000256" key="3">
    <source>
        <dbReference type="ARBA" id="ARBA00022692"/>
    </source>
</evidence>
<feature type="transmembrane region" description="Helical" evidence="11">
    <location>
        <begin position="262"/>
        <end position="281"/>
    </location>
</feature>
<evidence type="ECO:0000256" key="2">
    <source>
        <dbReference type="ARBA" id="ARBA00022448"/>
    </source>
</evidence>
<dbReference type="PANTHER" id="PTHR18966">
    <property type="entry name" value="IONOTROPIC GLUTAMATE RECEPTOR"/>
    <property type="match status" value="1"/>
</dbReference>
<dbReference type="GO" id="GO:0016020">
    <property type="term" value="C:membrane"/>
    <property type="evidence" value="ECO:0007669"/>
    <property type="project" value="UniProtKB-SubCell"/>
</dbReference>
<keyword evidence="4 11" id="KW-1133">Transmembrane helix</keyword>
<keyword evidence="8" id="KW-0325">Glycoprotein</keyword>
<evidence type="ECO:0000256" key="10">
    <source>
        <dbReference type="ARBA" id="ARBA00023303"/>
    </source>
</evidence>